<dbReference type="RefSeq" id="XP_007331596.1">
    <property type="nucleotide sequence ID" value="XM_007331534.1"/>
</dbReference>
<evidence type="ECO:0000313" key="3">
    <source>
        <dbReference type="Proteomes" id="UP000008493"/>
    </source>
</evidence>
<dbReference type="Proteomes" id="UP000008493">
    <property type="component" value="Unassembled WGS sequence"/>
</dbReference>
<reference evidence="1" key="2">
    <citation type="submission" date="2012-08" db="EMBL/GenBank/DDBJ databases">
        <title>The genome sequence of the button mushroom Agaricus bisporus reveals mechanisms governing adaptation to a humic-rich ecological niche.</title>
        <authorList>
            <consortium name="DOE Joint Genome Institute"/>
            <person name="Morin E."/>
            <person name="Kohler A."/>
            <person name="Baker A."/>
            <person name="Foulogne-Oriol M."/>
            <person name="Lombard V."/>
            <person name="Nagy L.G."/>
            <person name="Ohm R.A."/>
            <person name="Patyshakuliyeva A."/>
            <person name="Brun A."/>
            <person name="Aerts A.L."/>
            <person name="Bailey A.M."/>
            <person name="Billette C."/>
            <person name="Coutinho P.M."/>
            <person name="Deakin G."/>
            <person name="Doddapaneni H."/>
            <person name="Floudas D."/>
            <person name="Grimwood J."/>
            <person name="Hilden K."/>
            <person name="Kues U."/>
            <person name="LaButti K.M."/>
            <person name="Lapidus A."/>
            <person name="Lindquist E.A."/>
            <person name="Lucas S.M."/>
            <person name="Lundell T."/>
            <person name="Murat C."/>
            <person name="Riley R.W."/>
            <person name="Salamov A.A."/>
            <person name="Schmutz J."/>
            <person name="Subramanian V."/>
            <person name="Wosten H.A.B."/>
            <person name="Xu J."/>
            <person name="Eastwood D.C."/>
            <person name="Foster G.D."/>
            <person name="Sonnenberg A.S.M."/>
            <person name="Cullen D."/>
            <person name="de Vries R.P."/>
            <person name="Hibbett D.S."/>
            <person name="Henrissat B."/>
            <person name="Burton K.S."/>
            <person name="Kerrigan R.W."/>
            <person name="Challen M.P."/>
            <person name="Grigoriev I.V."/>
            <person name="Martin F."/>
        </authorList>
    </citation>
    <scope>NUCLEOTIDE SEQUENCE</scope>
    <source>
        <strain evidence="1">JB137-s8</strain>
    </source>
</reference>
<evidence type="ECO:0000313" key="1">
    <source>
        <dbReference type="EMBL" id="EKM73710.1"/>
    </source>
</evidence>
<dbReference type="EMBL" id="JH972172">
    <property type="protein sequence ID" value="EKM73710.1"/>
    <property type="molecule type" value="Genomic_DNA"/>
</dbReference>
<gene>
    <name evidence="2" type="ORF">AGABI1DRAFT_130022</name>
    <name evidence="1" type="ORF">AGABI1DRAFT_134215</name>
</gene>
<reference evidence="3" key="1">
    <citation type="journal article" date="2012" name="Proc. Natl. Acad. Sci. U.S.A.">
        <title>Genome sequence of the button mushroom Agaricus bisporus reveals mechanisms governing adaptation to a humic-rich ecological niche.</title>
        <authorList>
            <person name="Morin E."/>
            <person name="Kohler A."/>
            <person name="Baker A.R."/>
            <person name="Foulongne-Oriol M."/>
            <person name="Lombard V."/>
            <person name="Nagy L.G."/>
            <person name="Ohm R.A."/>
            <person name="Patyshakuliyeva A."/>
            <person name="Brun A."/>
            <person name="Aerts A.L."/>
            <person name="Bailey A.M."/>
            <person name="Billette C."/>
            <person name="Coutinho P.M."/>
            <person name="Deakin G."/>
            <person name="Doddapaneni H."/>
            <person name="Floudas D."/>
            <person name="Grimwood J."/>
            <person name="Hilden K."/>
            <person name="Kuees U."/>
            <person name="LaButti K.M."/>
            <person name="Lapidus A."/>
            <person name="Lindquist E.A."/>
            <person name="Lucas S.M."/>
            <person name="Murat C."/>
            <person name="Riley R.W."/>
            <person name="Salamov A.A."/>
            <person name="Schmutz J."/>
            <person name="Subramanian V."/>
            <person name="Woesten H.A.B."/>
            <person name="Xu J."/>
            <person name="Eastwood D.C."/>
            <person name="Foster G.D."/>
            <person name="Sonnenberg A.S."/>
            <person name="Cullen D."/>
            <person name="de Vries R.P."/>
            <person name="Lundell T."/>
            <person name="Hibbett D.S."/>
            <person name="Henrissat B."/>
            <person name="Burton K.S."/>
            <person name="Kerrigan R.W."/>
            <person name="Challen M.P."/>
            <person name="Grigoriev I.V."/>
            <person name="Martin F."/>
        </authorList>
    </citation>
    <scope>NUCLEOTIDE SEQUENCE [LARGE SCALE GENOMIC DNA]</scope>
    <source>
        <strain evidence="3">JB137-S8 / ATCC MYA-4627 / FGSC 10392</strain>
    </source>
</reference>
<dbReference type="HOGENOM" id="CLU_2120357_0_0_1"/>
<name>K5XH31_AGABU</name>
<organism evidence="1 3">
    <name type="scientific">Agaricus bisporus var. burnettii (strain JB137-S8 / ATCC MYA-4627 / FGSC 10392)</name>
    <name type="common">White button mushroom</name>
    <dbReference type="NCBI Taxonomy" id="597362"/>
    <lineage>
        <taxon>Eukaryota</taxon>
        <taxon>Fungi</taxon>
        <taxon>Dikarya</taxon>
        <taxon>Basidiomycota</taxon>
        <taxon>Agaricomycotina</taxon>
        <taxon>Agaricomycetes</taxon>
        <taxon>Agaricomycetidae</taxon>
        <taxon>Agaricales</taxon>
        <taxon>Agaricineae</taxon>
        <taxon>Agaricaceae</taxon>
        <taxon>Agaricus</taxon>
    </lineage>
</organism>
<accession>K5XH31</accession>
<dbReference type="InParanoid" id="K5XH31"/>
<proteinExistence type="predicted"/>
<dbReference type="GeneID" id="18827130"/>
<sequence>MLSDAGSLGDSQSVVPLSDIDQCLLIYPGLDQSQQAAAMLGYPLYIAGLAHDDAIAQSPSPTQAPIKSSERVLQDFKILSLQRVDVNYGGGLHIVGFSPSTRLPRSGGSWTINV</sequence>
<dbReference type="GeneID" id="18828194"/>
<dbReference type="KEGG" id="abp:AGABI1DRAFT134215"/>
<dbReference type="KEGG" id="abp:AGABI1DRAFT130022"/>
<dbReference type="EMBL" id="JH971394">
    <property type="protein sequence ID" value="EKM77741.1"/>
    <property type="molecule type" value="Genomic_DNA"/>
</dbReference>
<protein>
    <submittedName>
        <fullName evidence="1">Uncharacterized protein</fullName>
    </submittedName>
</protein>
<evidence type="ECO:0000313" key="2">
    <source>
        <dbReference type="EMBL" id="EKM77741.1"/>
    </source>
</evidence>
<dbReference type="RefSeq" id="XP_007335651.1">
    <property type="nucleotide sequence ID" value="XM_007335589.1"/>
</dbReference>
<keyword evidence="3" id="KW-1185">Reference proteome</keyword>
<dbReference type="AlphaFoldDB" id="K5XH31"/>